<protein>
    <recommendedName>
        <fullName evidence="13">Cation-transporting ATPase</fullName>
        <ecNumber evidence="13">7.2.2.-</ecNumber>
    </recommendedName>
</protein>
<dbReference type="InterPro" id="IPR023298">
    <property type="entry name" value="ATPase_P-typ_TM_dom_sf"/>
</dbReference>
<dbReference type="PANTHER" id="PTHR45630">
    <property type="entry name" value="CATION-TRANSPORTING ATPASE-RELATED"/>
    <property type="match status" value="1"/>
</dbReference>
<evidence type="ECO:0000256" key="6">
    <source>
        <dbReference type="ARBA" id="ARBA00022741"/>
    </source>
</evidence>
<feature type="domain" description="P5B-type ATPase N-terminal" evidence="17">
    <location>
        <begin position="42"/>
        <end position="204"/>
    </location>
</feature>
<feature type="region of interest" description="Disordered" evidence="14">
    <location>
        <begin position="132"/>
        <end position="182"/>
    </location>
</feature>
<dbReference type="InterPro" id="IPR004014">
    <property type="entry name" value="ATPase_P-typ_cation-transptr_N"/>
</dbReference>
<evidence type="ECO:0000256" key="11">
    <source>
        <dbReference type="ARBA" id="ARBA00023136"/>
    </source>
</evidence>
<dbReference type="FunCoup" id="A0A1Y2DTU9">
    <property type="interactions" value="123"/>
</dbReference>
<feature type="region of interest" description="Disordered" evidence="14">
    <location>
        <begin position="641"/>
        <end position="666"/>
    </location>
</feature>
<dbReference type="PRINTS" id="PR00119">
    <property type="entry name" value="CATATPASE"/>
</dbReference>
<evidence type="ECO:0000256" key="7">
    <source>
        <dbReference type="ARBA" id="ARBA00022840"/>
    </source>
</evidence>
<dbReference type="InterPro" id="IPR008250">
    <property type="entry name" value="ATPase_P-typ_transduc_dom_A_sf"/>
</dbReference>
<comment type="subcellular location">
    <subcellularLocation>
        <location evidence="1 13">Membrane</location>
        <topology evidence="1 13">Multi-pass membrane protein</topology>
    </subcellularLocation>
</comment>
<feature type="transmembrane region" description="Helical" evidence="13">
    <location>
        <begin position="1166"/>
        <end position="1190"/>
    </location>
</feature>
<proteinExistence type="inferred from homology"/>
<comment type="similarity">
    <text evidence="2 13">Belongs to the cation transport ATPase (P-type) (TC 3.A.3) family. Type V subfamily.</text>
</comment>
<keyword evidence="19" id="KW-1185">Reference proteome</keyword>
<dbReference type="InterPro" id="IPR001757">
    <property type="entry name" value="P_typ_ATPase"/>
</dbReference>
<dbReference type="FunFam" id="3.40.1110.10:FF:000057">
    <property type="entry name" value="Cation-transporting ATPase"/>
    <property type="match status" value="1"/>
</dbReference>
<feature type="compositionally biased region" description="Basic and acidic residues" evidence="14">
    <location>
        <begin position="641"/>
        <end position="653"/>
    </location>
</feature>
<dbReference type="Gene3D" id="3.40.50.1000">
    <property type="entry name" value="HAD superfamily/HAD-like"/>
    <property type="match status" value="1"/>
</dbReference>
<dbReference type="EC" id="7.2.2.-" evidence="13"/>
<evidence type="ECO:0000256" key="10">
    <source>
        <dbReference type="ARBA" id="ARBA00022989"/>
    </source>
</evidence>
<dbReference type="CDD" id="cd07542">
    <property type="entry name" value="P-type_ATPase_cation"/>
    <property type="match status" value="1"/>
</dbReference>
<keyword evidence="8 13" id="KW-0460">Magnesium</keyword>
<comment type="catalytic activity">
    <reaction evidence="12 13">
        <text>ATP + H2O = ADP + phosphate + H(+)</text>
        <dbReference type="Rhea" id="RHEA:13065"/>
        <dbReference type="ChEBI" id="CHEBI:15377"/>
        <dbReference type="ChEBI" id="CHEBI:15378"/>
        <dbReference type="ChEBI" id="CHEBI:30616"/>
        <dbReference type="ChEBI" id="CHEBI:43474"/>
        <dbReference type="ChEBI" id="CHEBI:456216"/>
    </reaction>
</comment>
<organism evidence="18 19">
    <name type="scientific">Leucosporidium creatinivorum</name>
    <dbReference type="NCBI Taxonomy" id="106004"/>
    <lineage>
        <taxon>Eukaryota</taxon>
        <taxon>Fungi</taxon>
        <taxon>Dikarya</taxon>
        <taxon>Basidiomycota</taxon>
        <taxon>Pucciniomycotina</taxon>
        <taxon>Microbotryomycetes</taxon>
        <taxon>Leucosporidiales</taxon>
        <taxon>Leucosporidium</taxon>
    </lineage>
</organism>
<evidence type="ECO:0000256" key="14">
    <source>
        <dbReference type="SAM" id="MobiDB-lite"/>
    </source>
</evidence>
<dbReference type="NCBIfam" id="TIGR01657">
    <property type="entry name" value="P-ATPase-V"/>
    <property type="match status" value="1"/>
</dbReference>
<feature type="transmembrane region" description="Helical" evidence="13">
    <location>
        <begin position="58"/>
        <end position="76"/>
    </location>
</feature>
<keyword evidence="6 13" id="KW-0547">Nucleotide-binding</keyword>
<dbReference type="InterPro" id="IPR023214">
    <property type="entry name" value="HAD_sf"/>
</dbReference>
<feature type="domain" description="P-type ATPase A" evidence="15">
    <location>
        <begin position="337"/>
        <end position="454"/>
    </location>
</feature>
<evidence type="ECO:0000313" key="18">
    <source>
        <dbReference type="EMBL" id="ORY62701.1"/>
    </source>
</evidence>
<keyword evidence="4 13" id="KW-0812">Transmembrane</keyword>
<feature type="domain" description="Cation-transporting P-type ATPase N-terminal" evidence="16">
    <location>
        <begin position="227"/>
        <end position="279"/>
    </location>
</feature>
<dbReference type="PROSITE" id="PS01229">
    <property type="entry name" value="COF_2"/>
    <property type="match status" value="1"/>
</dbReference>
<keyword evidence="5 13" id="KW-0479">Metal-binding</keyword>
<feature type="transmembrane region" description="Helical" evidence="13">
    <location>
        <begin position="1048"/>
        <end position="1067"/>
    </location>
</feature>
<feature type="compositionally biased region" description="Polar residues" evidence="14">
    <location>
        <begin position="157"/>
        <end position="167"/>
    </location>
</feature>
<dbReference type="PANTHER" id="PTHR45630:SF8">
    <property type="entry name" value="CATION-TRANSPORTING ATPASE"/>
    <property type="match status" value="1"/>
</dbReference>
<dbReference type="InParanoid" id="A0A1Y2DTU9"/>
<feature type="compositionally biased region" description="Low complexity" evidence="14">
    <location>
        <begin position="168"/>
        <end position="178"/>
    </location>
</feature>
<comment type="caution">
    <text evidence="18">The sequence shown here is derived from an EMBL/GenBank/DDBJ whole genome shotgun (WGS) entry which is preliminary data.</text>
</comment>
<dbReference type="InterPro" id="IPR044492">
    <property type="entry name" value="P_typ_ATPase_HD_dom"/>
</dbReference>
<gene>
    <name evidence="18" type="ORF">BCR35DRAFT_270679</name>
</gene>
<dbReference type="Pfam" id="PF12409">
    <property type="entry name" value="P5-ATPase"/>
    <property type="match status" value="1"/>
</dbReference>
<dbReference type="SUPFAM" id="SSF81653">
    <property type="entry name" value="Calcium ATPase, transduction domain A"/>
    <property type="match status" value="1"/>
</dbReference>
<feature type="transmembrane region" description="Helical" evidence="13">
    <location>
        <begin position="1202"/>
        <end position="1220"/>
    </location>
</feature>
<dbReference type="InterPro" id="IPR047821">
    <property type="entry name" value="P5B-type_ATPase"/>
</dbReference>
<reference evidence="18 19" key="1">
    <citation type="submission" date="2016-07" db="EMBL/GenBank/DDBJ databases">
        <title>Pervasive Adenine N6-methylation of Active Genes in Fungi.</title>
        <authorList>
            <consortium name="DOE Joint Genome Institute"/>
            <person name="Mondo S.J."/>
            <person name="Dannebaum R.O."/>
            <person name="Kuo R.C."/>
            <person name="Labutti K."/>
            <person name="Haridas S."/>
            <person name="Kuo A."/>
            <person name="Salamov A."/>
            <person name="Ahrendt S.R."/>
            <person name="Lipzen A."/>
            <person name="Sullivan W."/>
            <person name="Andreopoulos W.B."/>
            <person name="Clum A."/>
            <person name="Lindquist E."/>
            <person name="Daum C."/>
            <person name="Ramamoorthy G.K."/>
            <person name="Gryganskyi A."/>
            <person name="Culley D."/>
            <person name="Magnuson J.K."/>
            <person name="James T.Y."/>
            <person name="O'Malley M.A."/>
            <person name="Stajich J.E."/>
            <person name="Spatafora J.W."/>
            <person name="Visel A."/>
            <person name="Grigoriev I.V."/>
        </authorList>
    </citation>
    <scope>NUCLEOTIDE SEQUENCE [LARGE SCALE GENOMIC DNA]</scope>
    <source>
        <strain evidence="18 19">62-1032</strain>
    </source>
</reference>
<evidence type="ECO:0000256" key="13">
    <source>
        <dbReference type="RuleBase" id="RU362082"/>
    </source>
</evidence>
<dbReference type="FunFam" id="2.70.150.10:FF:000119">
    <property type="entry name" value="Cation-transporting ATPase"/>
    <property type="match status" value="1"/>
</dbReference>
<dbReference type="SFLD" id="SFLDG00002">
    <property type="entry name" value="C1.7:_P-type_atpase_like"/>
    <property type="match status" value="1"/>
</dbReference>
<feature type="transmembrane region" description="Helical" evidence="13">
    <location>
        <begin position="1024"/>
        <end position="1042"/>
    </location>
</feature>
<dbReference type="Pfam" id="PF00122">
    <property type="entry name" value="E1-E2_ATPase"/>
    <property type="match status" value="1"/>
</dbReference>
<feature type="transmembrane region" description="Helical" evidence="13">
    <location>
        <begin position="264"/>
        <end position="281"/>
    </location>
</feature>
<accession>A0A1Y2DTU9</accession>
<feature type="transmembrane region" description="Helical" evidence="13">
    <location>
        <begin position="1088"/>
        <end position="1110"/>
    </location>
</feature>
<dbReference type="SUPFAM" id="SSF56784">
    <property type="entry name" value="HAD-like"/>
    <property type="match status" value="1"/>
</dbReference>
<feature type="transmembrane region" description="Helical" evidence="13">
    <location>
        <begin position="1135"/>
        <end position="1154"/>
    </location>
</feature>
<feature type="non-terminal residue" evidence="18">
    <location>
        <position position="1232"/>
    </location>
</feature>
<dbReference type="InterPro" id="IPR047819">
    <property type="entry name" value="P5A-ATPase_N"/>
</dbReference>
<dbReference type="GO" id="GO:0015662">
    <property type="term" value="F:P-type ion transporter activity"/>
    <property type="evidence" value="ECO:0007669"/>
    <property type="project" value="InterPro"/>
</dbReference>
<dbReference type="GO" id="GO:0019829">
    <property type="term" value="F:ATPase-coupled monoatomic cation transmembrane transporter activity"/>
    <property type="evidence" value="ECO:0007669"/>
    <property type="project" value="UniProtKB-UniRule"/>
</dbReference>
<evidence type="ECO:0000259" key="16">
    <source>
        <dbReference type="Pfam" id="PF00690"/>
    </source>
</evidence>
<feature type="transmembrane region" description="Helical" evidence="13">
    <location>
        <begin position="468"/>
        <end position="488"/>
    </location>
</feature>
<dbReference type="FunFam" id="3.40.50.1000:FF:000068">
    <property type="entry name" value="Cation-transporting ATPase"/>
    <property type="match status" value="1"/>
</dbReference>
<dbReference type="GO" id="GO:0016887">
    <property type="term" value="F:ATP hydrolysis activity"/>
    <property type="evidence" value="ECO:0007669"/>
    <property type="project" value="InterPro"/>
</dbReference>
<evidence type="ECO:0000256" key="9">
    <source>
        <dbReference type="ARBA" id="ARBA00022967"/>
    </source>
</evidence>
<dbReference type="PROSITE" id="PS00154">
    <property type="entry name" value="ATPASE_E1_E2"/>
    <property type="match status" value="1"/>
</dbReference>
<evidence type="ECO:0000256" key="1">
    <source>
        <dbReference type="ARBA" id="ARBA00004141"/>
    </source>
</evidence>
<dbReference type="Gene3D" id="3.40.1110.10">
    <property type="entry name" value="Calcium-transporting ATPase, cytoplasmic domain N"/>
    <property type="match status" value="1"/>
</dbReference>
<dbReference type="Pfam" id="PF13246">
    <property type="entry name" value="Cation_ATPase"/>
    <property type="match status" value="1"/>
</dbReference>
<name>A0A1Y2DTU9_9BASI</name>
<dbReference type="STRING" id="106004.A0A1Y2DTU9"/>
<keyword evidence="7 13" id="KW-0067">ATP-binding</keyword>
<dbReference type="InterPro" id="IPR036412">
    <property type="entry name" value="HAD-like_sf"/>
</dbReference>
<dbReference type="GO" id="GO:0005524">
    <property type="term" value="F:ATP binding"/>
    <property type="evidence" value="ECO:0007669"/>
    <property type="project" value="UniProtKB-UniRule"/>
</dbReference>
<dbReference type="Gene3D" id="2.70.150.10">
    <property type="entry name" value="Calcium-transporting ATPase, cytoplasmic transduction domain A"/>
    <property type="match status" value="1"/>
</dbReference>
<dbReference type="SFLD" id="SFLDS00003">
    <property type="entry name" value="Haloacid_Dehalogenase"/>
    <property type="match status" value="1"/>
</dbReference>
<evidence type="ECO:0000259" key="15">
    <source>
        <dbReference type="Pfam" id="PF00122"/>
    </source>
</evidence>
<evidence type="ECO:0000256" key="3">
    <source>
        <dbReference type="ARBA" id="ARBA00022553"/>
    </source>
</evidence>
<dbReference type="OrthoDB" id="48943at2759"/>
<dbReference type="Pfam" id="PF00690">
    <property type="entry name" value="Cation_ATPase_N"/>
    <property type="match status" value="1"/>
</dbReference>
<evidence type="ECO:0000256" key="8">
    <source>
        <dbReference type="ARBA" id="ARBA00022842"/>
    </source>
</evidence>
<dbReference type="EMBL" id="MCGR01000070">
    <property type="protein sequence ID" value="ORY62701.1"/>
    <property type="molecule type" value="Genomic_DNA"/>
</dbReference>
<keyword evidence="10 13" id="KW-1133">Transmembrane helix</keyword>
<evidence type="ECO:0000256" key="4">
    <source>
        <dbReference type="ARBA" id="ARBA00022692"/>
    </source>
</evidence>
<dbReference type="GO" id="GO:0016020">
    <property type="term" value="C:membrane"/>
    <property type="evidence" value="ECO:0007669"/>
    <property type="project" value="UniProtKB-SubCell"/>
</dbReference>
<dbReference type="NCBIfam" id="TIGR01494">
    <property type="entry name" value="ATPase_P-type"/>
    <property type="match status" value="1"/>
</dbReference>
<dbReference type="AlphaFoldDB" id="A0A1Y2DTU9"/>
<dbReference type="Proteomes" id="UP000193467">
    <property type="component" value="Unassembled WGS sequence"/>
</dbReference>
<evidence type="ECO:0000256" key="2">
    <source>
        <dbReference type="ARBA" id="ARBA00006000"/>
    </source>
</evidence>
<dbReference type="InterPro" id="IPR018303">
    <property type="entry name" value="ATPase_P-typ_P_site"/>
</dbReference>
<dbReference type="SUPFAM" id="SSF81660">
    <property type="entry name" value="Metal cation-transporting ATPase, ATP-binding domain N"/>
    <property type="match status" value="1"/>
</dbReference>
<evidence type="ECO:0000259" key="17">
    <source>
        <dbReference type="Pfam" id="PF12409"/>
    </source>
</evidence>
<dbReference type="GO" id="GO:0046872">
    <property type="term" value="F:metal ion binding"/>
    <property type="evidence" value="ECO:0007669"/>
    <property type="project" value="UniProtKB-UniRule"/>
</dbReference>
<keyword evidence="3" id="KW-0597">Phosphoprotein</keyword>
<keyword evidence="9 13" id="KW-1278">Translocase</keyword>
<dbReference type="InterPro" id="IPR006544">
    <property type="entry name" value="P-type_TPase_V"/>
</dbReference>
<feature type="transmembrane region" description="Helical" evidence="13">
    <location>
        <begin position="287"/>
        <end position="304"/>
    </location>
</feature>
<dbReference type="FunFam" id="1.20.1110.10:FF:000032">
    <property type="entry name" value="Cation-transporting ATPase"/>
    <property type="match status" value="1"/>
</dbReference>
<evidence type="ECO:0000313" key="19">
    <source>
        <dbReference type="Proteomes" id="UP000193467"/>
    </source>
</evidence>
<evidence type="ECO:0000256" key="5">
    <source>
        <dbReference type="ARBA" id="ARBA00022723"/>
    </source>
</evidence>
<dbReference type="GO" id="GO:0006874">
    <property type="term" value="P:intracellular calcium ion homeostasis"/>
    <property type="evidence" value="ECO:0007669"/>
    <property type="project" value="TreeGrafter"/>
</dbReference>
<dbReference type="InterPro" id="IPR023299">
    <property type="entry name" value="ATPase_P-typ_cyto_dom_N"/>
</dbReference>
<dbReference type="SFLD" id="SFLDF00027">
    <property type="entry name" value="p-type_atpase"/>
    <property type="match status" value="1"/>
</dbReference>
<evidence type="ECO:0000256" key="12">
    <source>
        <dbReference type="ARBA" id="ARBA00049360"/>
    </source>
</evidence>
<keyword evidence="11 13" id="KW-0472">Membrane</keyword>
<dbReference type="InterPro" id="IPR059000">
    <property type="entry name" value="ATPase_P-type_domA"/>
</dbReference>
<sequence>MFGESRIDFDDYDDDETSSLGDSEDGHRKGSNAHQSIYIPDEDLPLRFHGLSVSNVKLALWATGCVASGGSLWLLGRWMPNIWLKSVGRPGEFDEASYIVVETFHHDPQILPLQTLKLAKPLPLSTIFPPSVTTPPAHRDDLPHPKDADPEEAVEGTISSVPASGTVTPNGGANGTAAKAKKGKGPLVDSLKYVDYRYYRFFLHPRATDPPSVRSEWKDPSWTSMLSLRRGLSDAEAEIRTTLFGGNAIDIASRTTFQLLTDEVLHPFYIFQVFSIILWAFDDYYYYAFAIAIISIVSIISTLIETKGNVERMREMSRFSCPVNVMRNSESGIDDVSDSLVPGDIVDLSDPSLNTFPADLVLLSGDAIVNESMLTGESVPVSKYPVEQQEVSLISTPGAEISPELSRHVVFSGTKIIRIRKTSPVSVGGGEPEAVAMVMRTGFNTTKGALVRSMLFPKPFGFAFYRDSFRFIGVLAIVAILGFLASSVNFIKLGIAWSVIVIRALDLVTIVVPPALPATMSIGTSFAIARLRKIGIFCISPSRVNIGGKINIVCFDKTGTLTEEGLDVLGVRSVVRSTNKFADLEHDADNVPIFGAADAKTPLLHALTTCHALKIVDGEVIGDPLDMRMFEFTGWTLEEGKEGAKKPATDSKKKASGAASSSKVPERAATLVQTVVRPPGGESFKLEDALKAGSKHAHFLELGVLRTFDFVSSLRRMSVLVKKLKSNSVEAYVKGAPEVMQEICDPSTLPEDYDELLAYYTKHGFRVIALAGKSMPGLTWIKAQRLKREVVESDLRFLGIIVFENKLKPGTAPAIATLRAAHIPTRMVTGDNVRTAISVGRECGMIQPMARIFLPTFLKGNSSTPRSTIEWTDVEDESRKLDAYSLKPLETDAASVFSGYSDESREYHLAISGDVFRWMMDFGALETLQRMLVKGVIFARMSPDEKHELVERLQTLGYTVGFCGDGANDCGALKAADVGLSLSEAEASVAAPFTSRQPDIRCFIEVIKEGRAALVTSFSCFKFMALYSLIQFTTVTLLYAIASTLGDFQFLYIDLFLILPIAVTMGRTEAFQRIVPKRPTASLISKKVLTSLIGQIVISSAVQFFTFFLVRSQTWYIPPEIDPDELDIVSFENTALFLISSFQYILVAAIFCVGPPYRKPLWTNRWLVLAIGSLTAFSLYTLFTTSGPVFDLLQLVTLPHEFHLELLLLLIANVALSWSFEEYGAQILARFI</sequence>
<feature type="compositionally biased region" description="Basic and acidic residues" evidence="14">
    <location>
        <begin position="137"/>
        <end position="148"/>
    </location>
</feature>
<dbReference type="SUPFAM" id="SSF81665">
    <property type="entry name" value="Calcium ATPase, transmembrane domain M"/>
    <property type="match status" value="1"/>
</dbReference>
<feature type="region of interest" description="Disordered" evidence="14">
    <location>
        <begin position="1"/>
        <end position="33"/>
    </location>
</feature>